<keyword evidence="5" id="KW-1185">Reference proteome</keyword>
<reference evidence="3 5" key="2">
    <citation type="submission" date="2013-03" db="EMBL/GenBank/DDBJ databases">
        <title>The Genome Sequence of Enterococcus gilvus ATCC BAA-350 (PacBio/Illumina hybrid assembly).</title>
        <authorList>
            <consortium name="The Broad Institute Genomics Platform"/>
            <consortium name="The Broad Institute Genome Sequencing Center for Infectious Disease"/>
            <person name="Earl A."/>
            <person name="Russ C."/>
            <person name="Gilmore M."/>
            <person name="Surin D."/>
            <person name="Walker B."/>
            <person name="Young S."/>
            <person name="Zeng Q."/>
            <person name="Gargeya S."/>
            <person name="Fitzgerald M."/>
            <person name="Haas B."/>
            <person name="Abouelleil A."/>
            <person name="Allen A.W."/>
            <person name="Alvarado L."/>
            <person name="Arachchi H.M."/>
            <person name="Berlin A.M."/>
            <person name="Chapman S.B."/>
            <person name="Gainer-Dewar J."/>
            <person name="Goldberg J."/>
            <person name="Griggs A."/>
            <person name="Gujja S."/>
            <person name="Hansen M."/>
            <person name="Howarth C."/>
            <person name="Imamovic A."/>
            <person name="Ireland A."/>
            <person name="Larimer J."/>
            <person name="McCowan C."/>
            <person name="Murphy C."/>
            <person name="Pearson M."/>
            <person name="Poon T.W."/>
            <person name="Priest M."/>
            <person name="Roberts A."/>
            <person name="Saif S."/>
            <person name="Shea T."/>
            <person name="Sisk P."/>
            <person name="Sykes S."/>
            <person name="Wortman J."/>
            <person name="Nusbaum C."/>
            <person name="Birren B."/>
        </authorList>
    </citation>
    <scope>NUCLEOTIDE SEQUENCE [LARGE SCALE GENOMIC DNA]</scope>
    <source>
        <strain evidence="3 5">ATCC BAA-350</strain>
    </source>
</reference>
<dbReference type="SUPFAM" id="SSF54427">
    <property type="entry name" value="NTF2-like"/>
    <property type="match status" value="1"/>
</dbReference>
<comment type="caution">
    <text evidence="2">The sequence shown here is derived from an EMBL/GenBank/DDBJ whole genome shotgun (WGS) entry which is preliminary data.</text>
</comment>
<dbReference type="EMBL" id="ASWH01000002">
    <property type="protein sequence ID" value="EOW79149.1"/>
    <property type="molecule type" value="Genomic_DNA"/>
</dbReference>
<evidence type="ECO:0000313" key="3">
    <source>
        <dbReference type="EMBL" id="EOW79149.1"/>
    </source>
</evidence>
<protein>
    <recommendedName>
        <fullName evidence="1">SnoaL-like domain-containing protein</fullName>
    </recommendedName>
</protein>
<evidence type="ECO:0000313" key="5">
    <source>
        <dbReference type="Proteomes" id="UP000014160"/>
    </source>
</evidence>
<dbReference type="AlphaFoldDB" id="R2XVM6"/>
<dbReference type="eggNOG" id="ENOG5032YVP">
    <property type="taxonomic scope" value="Bacteria"/>
</dbReference>
<reference evidence="2 4" key="1">
    <citation type="submission" date="2013-02" db="EMBL/GenBank/DDBJ databases">
        <title>The Genome Sequence of Enterococcus gilvus ATCC BAA-350.</title>
        <authorList>
            <consortium name="The Broad Institute Genome Sequencing Platform"/>
            <consortium name="The Broad Institute Genome Sequencing Center for Infectious Disease"/>
            <person name="Earl A.M."/>
            <person name="Gilmore M.S."/>
            <person name="Lebreton F."/>
            <person name="Walker B."/>
            <person name="Young S.K."/>
            <person name="Zeng Q."/>
            <person name="Gargeya S."/>
            <person name="Fitzgerald M."/>
            <person name="Haas B."/>
            <person name="Abouelleil A."/>
            <person name="Alvarado L."/>
            <person name="Arachchi H.M."/>
            <person name="Berlin A.M."/>
            <person name="Chapman S.B."/>
            <person name="Dewar J."/>
            <person name="Goldberg J."/>
            <person name="Griggs A."/>
            <person name="Gujja S."/>
            <person name="Hansen M."/>
            <person name="Howarth C."/>
            <person name="Imamovic A."/>
            <person name="Larimer J."/>
            <person name="McCowan C."/>
            <person name="Murphy C."/>
            <person name="Neiman D."/>
            <person name="Pearson M."/>
            <person name="Priest M."/>
            <person name="Roberts A."/>
            <person name="Saif S."/>
            <person name="Shea T."/>
            <person name="Sisk P."/>
            <person name="Sykes S."/>
            <person name="Wortman J."/>
            <person name="Nusbaum C."/>
            <person name="Birren B."/>
        </authorList>
    </citation>
    <scope>NUCLEOTIDE SEQUENCE [LARGE SCALE GENOMIC DNA]</scope>
    <source>
        <strain evidence="2 4">ATCC BAA-350</strain>
    </source>
</reference>
<dbReference type="Gene3D" id="3.10.450.50">
    <property type="match status" value="1"/>
</dbReference>
<gene>
    <name evidence="3" type="ORF">I592_03287</name>
    <name evidence="2" type="ORF">UKC_00160</name>
</gene>
<sequence>MKKKIIEQFVEAINHQQVPDIIALMAEDFQFIDTYGNREAKEDMVSGWAGYFAWFPDYLIEVEDYVENGSFAVILGRASGSYLGQSERHWAFPAAWKVVVEKEQILTWQVFLRFKKTVRFDAKT</sequence>
<feature type="domain" description="SnoaL-like" evidence="1">
    <location>
        <begin position="6"/>
        <end position="105"/>
    </location>
</feature>
<proteinExistence type="predicted"/>
<dbReference type="PATRIC" id="fig|1158614.3.peg.149"/>
<dbReference type="InterPro" id="IPR032710">
    <property type="entry name" value="NTF2-like_dom_sf"/>
</dbReference>
<organism evidence="2 4">
    <name type="scientific">Enterococcus gilvus ATCC BAA-350</name>
    <dbReference type="NCBI Taxonomy" id="1158614"/>
    <lineage>
        <taxon>Bacteria</taxon>
        <taxon>Bacillati</taxon>
        <taxon>Bacillota</taxon>
        <taxon>Bacilli</taxon>
        <taxon>Lactobacillales</taxon>
        <taxon>Enterococcaceae</taxon>
        <taxon>Enterococcus</taxon>
    </lineage>
</organism>
<name>R2XVM6_9ENTE</name>
<dbReference type="Pfam" id="PF12680">
    <property type="entry name" value="SnoaL_2"/>
    <property type="match status" value="1"/>
</dbReference>
<dbReference type="InterPro" id="IPR037401">
    <property type="entry name" value="SnoaL-like"/>
</dbReference>
<evidence type="ECO:0000259" key="1">
    <source>
        <dbReference type="Pfam" id="PF12680"/>
    </source>
</evidence>
<evidence type="ECO:0000313" key="2">
    <source>
        <dbReference type="EMBL" id="EOI58974.1"/>
    </source>
</evidence>
<dbReference type="RefSeq" id="WP_010778611.1">
    <property type="nucleotide sequence ID" value="NZ_ASWH01000002.1"/>
</dbReference>
<accession>R2XVM6</accession>
<dbReference type="HOGENOM" id="CLU_2023174_0_0_9"/>
<evidence type="ECO:0000313" key="4">
    <source>
        <dbReference type="Proteomes" id="UP000013750"/>
    </source>
</evidence>
<dbReference type="EMBL" id="AJDQ01000002">
    <property type="protein sequence ID" value="EOI58974.1"/>
    <property type="molecule type" value="Genomic_DNA"/>
</dbReference>
<dbReference type="Proteomes" id="UP000013750">
    <property type="component" value="Unassembled WGS sequence"/>
</dbReference>
<dbReference type="Proteomes" id="UP000014160">
    <property type="component" value="Unassembled WGS sequence"/>
</dbReference>